<dbReference type="InterPro" id="IPR054708">
    <property type="entry name" value="MTPAP-like_central"/>
</dbReference>
<protein>
    <recommendedName>
        <fullName evidence="14">UTP:RNA uridylyltransferase 1</fullName>
    </recommendedName>
</protein>
<evidence type="ECO:0000259" key="10">
    <source>
        <dbReference type="Pfam" id="PF03828"/>
    </source>
</evidence>
<feature type="compositionally biased region" description="Gly residues" evidence="8">
    <location>
        <begin position="247"/>
        <end position="258"/>
    </location>
</feature>
<keyword evidence="6" id="KW-0479">Metal-binding</keyword>
<feature type="compositionally biased region" description="Basic and acidic residues" evidence="8">
    <location>
        <begin position="317"/>
        <end position="344"/>
    </location>
</feature>
<dbReference type="Gene3D" id="3.40.50.720">
    <property type="entry name" value="NAD(P)-binding Rossmann-like Domain"/>
    <property type="match status" value="3"/>
</dbReference>
<feature type="compositionally biased region" description="Polar residues" evidence="8">
    <location>
        <begin position="23"/>
        <end position="38"/>
    </location>
</feature>
<evidence type="ECO:0000256" key="7">
    <source>
        <dbReference type="ARBA" id="ARBA00022842"/>
    </source>
</evidence>
<feature type="compositionally biased region" description="Acidic residues" evidence="8">
    <location>
        <begin position="345"/>
        <end position="364"/>
    </location>
</feature>
<evidence type="ECO:0000313" key="13">
    <source>
        <dbReference type="Proteomes" id="UP000827721"/>
    </source>
</evidence>
<sequence length="975" mass="109782">MTGAGGDAPPFPASNGGEFLLSLLQNPKQRPETPAQQFPSRVSPVPPPPPPQQPLPIDPAVAAVGPSIPFTLPHQWPPNGRDLSPSWPHDLSPPFPPHNFLGVPQNPTWPSPPPPGRNQQLLYEDLLRLGLSDTNYAIRDFVVQQQKHQQEHQQQQQLVFGSFQSQIQPESLLNLNGYNFPNELVRNRQFDPQTSSISISPPNSFQLRNLENSRELEARIGNQQQQHYRSMPPPGFSNLSKARVAVGVGGGGGGGEGGNSSRRGFDCNADKEKANYREFNHGGSDVGLTGQLDRPGPPSGSKHRSVSALDIEASTLDLHRDDGQRHRDLDRMRRENGRRNSREGDEMDDFGEDLVDSLLPEDELDGKSENQDRNEKRQHRNSREKESRSDNRGKRLLSQRIRNLKWQMECRSDIFRLNAPFLSIYECLIPPEEEKAKQKQLLTLLEKLVCKEWPEARLYLYGSCANSFGVSKSDIDVCLAMEDADINKPEILLKLADILQSDNLQNVQFVVLYKYILWFLYEYLFGVVGPAPERMKECLGATKEFSNALGCLGTTKSRNSEFSTALTRARVPIVKLMDPVTGISCDICINNLLAVVNTKLLRDYAEIDVRLRQLAFIVKHWAKSRGVNETYQGTLSSYALLYLLVNVNKSIGRYVLMCIHFLQQRKPAILPCLQGMKTTYSVTVDDIRCAFFDQVEKLRDFGSRNRETIAQLVWGFFNYWAYGHDYTSSVISVRTGSVISKLGKDWTRRIGNDRHLICIEDPFETTHDLGRVVDKFSIKVLREEFERAADIMQYDPNPCVKLFEPCRALAMCVNCELAVRILEALCFHLFYGSLMEFAVGRQTSWDCWAGSIGSEVANRLEAFGCCIYDVSTKEKTIVLYTFPVCELASNSDALIICCALIDQTRHMINKQVLLALGKKGEIGGAGLDVFENELEVPKELFDLDNFVLSPHRSVLIPESLKNLEAFFSDKPTVGL</sequence>
<dbReference type="SUPFAM" id="SSF81631">
    <property type="entry name" value="PAP/OAS1 substrate-binding domain"/>
    <property type="match status" value="1"/>
</dbReference>
<organism evidence="12 13">
    <name type="scientific">Xanthoceras sorbifolium</name>
    <dbReference type="NCBI Taxonomy" id="99658"/>
    <lineage>
        <taxon>Eukaryota</taxon>
        <taxon>Viridiplantae</taxon>
        <taxon>Streptophyta</taxon>
        <taxon>Embryophyta</taxon>
        <taxon>Tracheophyta</taxon>
        <taxon>Spermatophyta</taxon>
        <taxon>Magnoliopsida</taxon>
        <taxon>eudicotyledons</taxon>
        <taxon>Gunneridae</taxon>
        <taxon>Pentapetalae</taxon>
        <taxon>rosids</taxon>
        <taxon>malvids</taxon>
        <taxon>Sapindales</taxon>
        <taxon>Sapindaceae</taxon>
        <taxon>Xanthoceroideae</taxon>
        <taxon>Xanthoceras</taxon>
    </lineage>
</organism>
<dbReference type="InterPro" id="IPR002058">
    <property type="entry name" value="PAP_assoc"/>
</dbReference>
<evidence type="ECO:0000256" key="8">
    <source>
        <dbReference type="SAM" id="MobiDB-lite"/>
    </source>
</evidence>
<dbReference type="Pfam" id="PF02826">
    <property type="entry name" value="2-Hacid_dh_C"/>
    <property type="match status" value="1"/>
</dbReference>
<feature type="compositionally biased region" description="Basic and acidic residues" evidence="8">
    <location>
        <begin position="365"/>
        <end position="393"/>
    </location>
</feature>
<feature type="domain" description="Poly(A) RNA polymerase mitochondrial-like central palm" evidence="11">
    <location>
        <begin position="554"/>
        <end position="605"/>
    </location>
</feature>
<keyword evidence="4" id="KW-0963">Cytoplasm</keyword>
<dbReference type="InterPro" id="IPR006140">
    <property type="entry name" value="D-isomer_DH_NAD-bd"/>
</dbReference>
<evidence type="ECO:0008006" key="14">
    <source>
        <dbReference type="Google" id="ProtNLM"/>
    </source>
</evidence>
<feature type="domain" description="PAP-associated" evidence="10">
    <location>
        <begin position="709"/>
        <end position="767"/>
    </location>
</feature>
<feature type="region of interest" description="Disordered" evidence="8">
    <location>
        <begin position="247"/>
        <end position="266"/>
    </location>
</feature>
<feature type="region of interest" description="Disordered" evidence="8">
    <location>
        <begin position="278"/>
        <end position="394"/>
    </location>
</feature>
<proteinExistence type="predicted"/>
<evidence type="ECO:0000259" key="11">
    <source>
        <dbReference type="Pfam" id="PF22600"/>
    </source>
</evidence>
<feature type="compositionally biased region" description="Pro residues" evidence="8">
    <location>
        <begin position="44"/>
        <end position="57"/>
    </location>
</feature>
<feature type="compositionally biased region" description="Pro residues" evidence="8">
    <location>
        <begin position="107"/>
        <end position="116"/>
    </location>
</feature>
<comment type="subcellular location">
    <subcellularLocation>
        <location evidence="3">Cytoplasm</location>
    </subcellularLocation>
</comment>
<gene>
    <name evidence="12" type="ORF">JRO89_XS01G0303600</name>
</gene>
<evidence type="ECO:0000259" key="9">
    <source>
        <dbReference type="Pfam" id="PF02826"/>
    </source>
</evidence>
<keyword evidence="7" id="KW-0460">Magnesium</keyword>
<feature type="domain" description="D-isomer specific 2-hydroxyacid dehydrogenase NAD-binding" evidence="9">
    <location>
        <begin position="849"/>
        <end position="916"/>
    </location>
</feature>
<dbReference type="InterPro" id="IPR036291">
    <property type="entry name" value="NAD(P)-bd_dom_sf"/>
</dbReference>
<accession>A0ABQ8IM87</accession>
<evidence type="ECO:0000256" key="4">
    <source>
        <dbReference type="ARBA" id="ARBA00022490"/>
    </source>
</evidence>
<dbReference type="EMBL" id="JAFEMO010000001">
    <property type="protein sequence ID" value="KAH7577817.1"/>
    <property type="molecule type" value="Genomic_DNA"/>
</dbReference>
<comment type="cofactor">
    <cofactor evidence="1">
        <name>Mn(2+)</name>
        <dbReference type="ChEBI" id="CHEBI:29035"/>
    </cofactor>
</comment>
<keyword evidence="13" id="KW-1185">Reference proteome</keyword>
<dbReference type="SUPFAM" id="SSF81301">
    <property type="entry name" value="Nucleotidyltransferase"/>
    <property type="match status" value="1"/>
</dbReference>
<dbReference type="Gene3D" id="1.10.1410.10">
    <property type="match status" value="1"/>
</dbReference>
<dbReference type="InterPro" id="IPR043519">
    <property type="entry name" value="NT_sf"/>
</dbReference>
<evidence type="ECO:0000256" key="2">
    <source>
        <dbReference type="ARBA" id="ARBA00001946"/>
    </source>
</evidence>
<dbReference type="PANTHER" id="PTHR12271">
    <property type="entry name" value="POLY A POLYMERASE CID PAP -RELATED"/>
    <property type="match status" value="1"/>
</dbReference>
<reference evidence="12 13" key="1">
    <citation type="submission" date="2021-02" db="EMBL/GenBank/DDBJ databases">
        <title>Plant Genome Project.</title>
        <authorList>
            <person name="Zhang R.-G."/>
        </authorList>
    </citation>
    <scope>NUCLEOTIDE SEQUENCE [LARGE SCALE GENOMIC DNA]</scope>
    <source>
        <tissue evidence="12">Leaves</tissue>
    </source>
</reference>
<comment type="cofactor">
    <cofactor evidence="2">
        <name>Mg(2+)</name>
        <dbReference type="ChEBI" id="CHEBI:18420"/>
    </cofactor>
</comment>
<keyword evidence="5" id="KW-0808">Transferase</keyword>
<comment type="caution">
    <text evidence="12">The sequence shown here is derived from an EMBL/GenBank/DDBJ whole genome shotgun (WGS) entry which is preliminary data.</text>
</comment>
<name>A0ABQ8IM87_9ROSI</name>
<evidence type="ECO:0000256" key="5">
    <source>
        <dbReference type="ARBA" id="ARBA00022679"/>
    </source>
</evidence>
<dbReference type="CDD" id="cd05402">
    <property type="entry name" value="NT_PAP_TUTase"/>
    <property type="match status" value="1"/>
</dbReference>
<feature type="domain" description="Poly(A) RNA polymerase mitochondrial-like central palm" evidence="11">
    <location>
        <begin position="423"/>
        <end position="510"/>
    </location>
</feature>
<dbReference type="PANTHER" id="PTHR12271:SF40">
    <property type="entry name" value="POLY(A) RNA POLYMERASE GLD2"/>
    <property type="match status" value="1"/>
</dbReference>
<evidence type="ECO:0000256" key="6">
    <source>
        <dbReference type="ARBA" id="ARBA00022723"/>
    </source>
</evidence>
<evidence type="ECO:0000256" key="1">
    <source>
        <dbReference type="ARBA" id="ARBA00001936"/>
    </source>
</evidence>
<evidence type="ECO:0000256" key="3">
    <source>
        <dbReference type="ARBA" id="ARBA00004496"/>
    </source>
</evidence>
<evidence type="ECO:0000313" key="12">
    <source>
        <dbReference type="EMBL" id="KAH7577817.1"/>
    </source>
</evidence>
<dbReference type="Proteomes" id="UP000827721">
    <property type="component" value="Unassembled WGS sequence"/>
</dbReference>
<dbReference type="Gene3D" id="3.30.460.10">
    <property type="entry name" value="Beta Polymerase, domain 2"/>
    <property type="match status" value="1"/>
</dbReference>
<dbReference type="SUPFAM" id="SSF51735">
    <property type="entry name" value="NAD(P)-binding Rossmann-fold domains"/>
    <property type="match status" value="1"/>
</dbReference>
<feature type="region of interest" description="Disordered" evidence="8">
    <location>
        <begin position="1"/>
        <end position="82"/>
    </location>
</feature>
<dbReference type="Pfam" id="PF03828">
    <property type="entry name" value="PAP_assoc"/>
    <property type="match status" value="1"/>
</dbReference>
<dbReference type="Pfam" id="PF22600">
    <property type="entry name" value="MTPAP-like_central"/>
    <property type="match status" value="2"/>
</dbReference>
<feature type="region of interest" description="Disordered" evidence="8">
    <location>
        <begin position="98"/>
        <end position="119"/>
    </location>
</feature>